<proteinExistence type="predicted"/>
<evidence type="ECO:0000313" key="1">
    <source>
        <dbReference type="EMBL" id="KAK3726668.1"/>
    </source>
</evidence>
<comment type="caution">
    <text evidence="1">The sequence shown here is derived from an EMBL/GenBank/DDBJ whole genome shotgun (WGS) entry which is preliminary data.</text>
</comment>
<dbReference type="AlphaFoldDB" id="A0AAE0XZ17"/>
<reference evidence="1" key="1">
    <citation type="journal article" date="2023" name="G3 (Bethesda)">
        <title>A reference genome for the long-term kleptoplast-retaining sea slug Elysia crispata morphotype clarki.</title>
        <authorList>
            <person name="Eastman K.E."/>
            <person name="Pendleton A.L."/>
            <person name="Shaikh M.A."/>
            <person name="Suttiyut T."/>
            <person name="Ogas R."/>
            <person name="Tomko P."/>
            <person name="Gavelis G."/>
            <person name="Widhalm J.R."/>
            <person name="Wisecaver J.H."/>
        </authorList>
    </citation>
    <scope>NUCLEOTIDE SEQUENCE</scope>
    <source>
        <strain evidence="1">ECLA1</strain>
    </source>
</reference>
<protein>
    <submittedName>
        <fullName evidence="1">Uncharacterized protein</fullName>
    </submittedName>
</protein>
<keyword evidence="2" id="KW-1185">Reference proteome</keyword>
<dbReference type="EMBL" id="JAWDGP010007289">
    <property type="protein sequence ID" value="KAK3726668.1"/>
    <property type="molecule type" value="Genomic_DNA"/>
</dbReference>
<name>A0AAE0XZ17_9GAST</name>
<dbReference type="Proteomes" id="UP001283361">
    <property type="component" value="Unassembled WGS sequence"/>
</dbReference>
<organism evidence="1 2">
    <name type="scientific">Elysia crispata</name>
    <name type="common">lettuce slug</name>
    <dbReference type="NCBI Taxonomy" id="231223"/>
    <lineage>
        <taxon>Eukaryota</taxon>
        <taxon>Metazoa</taxon>
        <taxon>Spiralia</taxon>
        <taxon>Lophotrochozoa</taxon>
        <taxon>Mollusca</taxon>
        <taxon>Gastropoda</taxon>
        <taxon>Heterobranchia</taxon>
        <taxon>Euthyneura</taxon>
        <taxon>Panpulmonata</taxon>
        <taxon>Sacoglossa</taxon>
        <taxon>Placobranchoidea</taxon>
        <taxon>Plakobranchidae</taxon>
        <taxon>Elysia</taxon>
    </lineage>
</organism>
<evidence type="ECO:0000313" key="2">
    <source>
        <dbReference type="Proteomes" id="UP001283361"/>
    </source>
</evidence>
<gene>
    <name evidence="1" type="ORF">RRG08_016977</name>
</gene>
<sequence length="117" mass="12398">MLVAPGQMNDVKSTVLGNSGCSSVVVKRGLVASKVPRVGTRIVCFVDGSTRRVPTLVVFIDCPYIKSNVEATLYDQPLYDVILGSIKGVKCPGSQANDQLNSLDAVTVETKVASKRG</sequence>
<accession>A0AAE0XZ17</accession>